<dbReference type="eggNOG" id="COG3660">
    <property type="taxonomic scope" value="Bacteria"/>
</dbReference>
<name>S9S835_MAGFU</name>
<evidence type="ECO:0000313" key="1">
    <source>
        <dbReference type="EMBL" id="EPY00819.1"/>
    </source>
</evidence>
<organism evidence="1 2">
    <name type="scientific">Magnetospirillum fulvum MGU-K5</name>
    <dbReference type="NCBI Taxonomy" id="1316936"/>
    <lineage>
        <taxon>Bacteria</taxon>
        <taxon>Pseudomonadati</taxon>
        <taxon>Pseudomonadota</taxon>
        <taxon>Alphaproteobacteria</taxon>
        <taxon>Rhodospirillales</taxon>
        <taxon>Rhodospirillaceae</taxon>
        <taxon>Magnetospirillum</taxon>
    </lineage>
</organism>
<dbReference type="RefSeq" id="WP_021133113.1">
    <property type="nucleotide sequence ID" value="NZ_AQPH01000066.1"/>
</dbReference>
<dbReference type="OrthoDB" id="272235at2"/>
<sequence>MSDESVPVWVLADDRAGNVSQALGVAEALALPFTVKTIRYDRWAKLPNLLRGAGLIGIEAESRTALVPPWPRLVIAAGRRTAPVARWIKRQCGARLVQIMDPGGPGRDDFDLIAIPAHDRPRPAANVLEIIGAPHRVGPARLTEEAKRWEPAFAALPRPWIAVIVGGATRQRPFPVDMAEDLGRRVAALAAAAHGSVLLTTSRRTGAAQSQVLAAALPEPRWLHLYGQPGDNPYFGFLALADAVIVTGDSVSMCCEACAAPAPVFIWSPPGWVAPKHERLHTLLYQRGLARPLESVADLSPWDRPRLDAAGDIAAALRRLPDVASAPQT</sequence>
<protein>
    <submittedName>
        <fullName evidence="1">Nucleoside-diphosphate-sugar epimerase</fullName>
    </submittedName>
</protein>
<dbReference type="Proteomes" id="UP000015350">
    <property type="component" value="Unassembled WGS sequence"/>
</dbReference>
<evidence type="ECO:0000313" key="2">
    <source>
        <dbReference type="Proteomes" id="UP000015350"/>
    </source>
</evidence>
<dbReference type="EMBL" id="AQPH01000066">
    <property type="protein sequence ID" value="EPY00819.1"/>
    <property type="molecule type" value="Genomic_DNA"/>
</dbReference>
<dbReference type="AlphaFoldDB" id="S9S835"/>
<dbReference type="PANTHER" id="PTHR33986">
    <property type="entry name" value="OS02G0535700 PROTEIN"/>
    <property type="match status" value="1"/>
</dbReference>
<proteinExistence type="predicted"/>
<dbReference type="PATRIC" id="fig|1316936.3.peg.2816"/>
<accession>S9S835</accession>
<reference evidence="1 2" key="1">
    <citation type="submission" date="2013-04" db="EMBL/GenBank/DDBJ databases">
        <authorList>
            <person name="Kuznetsov B."/>
            <person name="Ivanovsky R."/>
        </authorList>
    </citation>
    <scope>NUCLEOTIDE SEQUENCE [LARGE SCALE GENOMIC DNA]</scope>
    <source>
        <strain evidence="1 2">MGU-K5</strain>
    </source>
</reference>
<dbReference type="InterPro" id="IPR009367">
    <property type="entry name" value="Elm1-like"/>
</dbReference>
<dbReference type="Pfam" id="PF06258">
    <property type="entry name" value="Mito_fiss_Elm1"/>
    <property type="match status" value="1"/>
</dbReference>
<gene>
    <name evidence="1" type="ORF">K678_14122</name>
</gene>
<dbReference type="STRING" id="1316936.K678_14122"/>
<comment type="caution">
    <text evidence="1">The sequence shown here is derived from an EMBL/GenBank/DDBJ whole genome shotgun (WGS) entry which is preliminary data.</text>
</comment>
<dbReference type="PANTHER" id="PTHR33986:SF15">
    <property type="entry name" value="MITOCHONDRIAL FISSION PROTEIN ELM1"/>
    <property type="match status" value="1"/>
</dbReference>